<evidence type="ECO:0000256" key="2">
    <source>
        <dbReference type="SAM" id="Phobius"/>
    </source>
</evidence>
<keyword evidence="2" id="KW-0812">Transmembrane</keyword>
<feature type="transmembrane region" description="Helical" evidence="2">
    <location>
        <begin position="605"/>
        <end position="624"/>
    </location>
</feature>
<feature type="transmembrane region" description="Helical" evidence="2">
    <location>
        <begin position="505"/>
        <end position="529"/>
    </location>
</feature>
<feature type="compositionally biased region" description="Gly residues" evidence="1">
    <location>
        <begin position="73"/>
        <end position="82"/>
    </location>
</feature>
<feature type="region of interest" description="Disordered" evidence="1">
    <location>
        <begin position="35"/>
        <end position="145"/>
    </location>
</feature>
<feature type="transmembrane region" description="Helical" evidence="2">
    <location>
        <begin position="185"/>
        <end position="203"/>
    </location>
</feature>
<feature type="transmembrane region" description="Helical" evidence="2">
    <location>
        <begin position="367"/>
        <end position="386"/>
    </location>
</feature>
<accession>A0ABS6UZB5</accession>
<dbReference type="RefSeq" id="WP_218616393.1">
    <property type="nucleotide sequence ID" value="NZ_JADQDK010000001.1"/>
</dbReference>
<organism evidence="3 4">
    <name type="scientific">Pseudonocardia abyssalis</name>
    <dbReference type="NCBI Taxonomy" id="2792008"/>
    <lineage>
        <taxon>Bacteria</taxon>
        <taxon>Bacillati</taxon>
        <taxon>Actinomycetota</taxon>
        <taxon>Actinomycetes</taxon>
        <taxon>Pseudonocardiales</taxon>
        <taxon>Pseudonocardiaceae</taxon>
        <taxon>Pseudonocardia</taxon>
    </lineage>
</organism>
<dbReference type="InterPro" id="IPR019286">
    <property type="entry name" value="DUF2339_TM"/>
</dbReference>
<dbReference type="Proteomes" id="UP000694287">
    <property type="component" value="Unassembled WGS sequence"/>
</dbReference>
<dbReference type="EMBL" id="JADQDK010000001">
    <property type="protein sequence ID" value="MBW0137580.1"/>
    <property type="molecule type" value="Genomic_DNA"/>
</dbReference>
<feature type="transmembrane region" description="Helical" evidence="2">
    <location>
        <begin position="392"/>
        <end position="411"/>
    </location>
</feature>
<feature type="transmembrane region" description="Helical" evidence="2">
    <location>
        <begin position="314"/>
        <end position="334"/>
    </location>
</feature>
<feature type="transmembrane region" description="Helical" evidence="2">
    <location>
        <begin position="571"/>
        <end position="593"/>
    </location>
</feature>
<proteinExistence type="predicted"/>
<dbReference type="PANTHER" id="PTHR38434:SF1">
    <property type="entry name" value="BLL2549 PROTEIN"/>
    <property type="match status" value="1"/>
</dbReference>
<keyword evidence="2" id="KW-0472">Membrane</keyword>
<feature type="transmembrane region" description="Helical" evidence="2">
    <location>
        <begin position="236"/>
        <end position="255"/>
    </location>
</feature>
<feature type="transmembrane region" description="Helical" evidence="2">
    <location>
        <begin position="630"/>
        <end position="648"/>
    </location>
</feature>
<evidence type="ECO:0000313" key="4">
    <source>
        <dbReference type="Proteomes" id="UP000694287"/>
    </source>
</evidence>
<name>A0ABS6UZB5_9PSEU</name>
<feature type="compositionally biased region" description="Pro residues" evidence="1">
    <location>
        <begin position="59"/>
        <end position="70"/>
    </location>
</feature>
<reference evidence="3 4" key="1">
    <citation type="submission" date="2020-11" db="EMBL/GenBank/DDBJ databases">
        <title>Pseudonocardia abyssalis sp. nov. and Pseudonocardia oceani sp. nov., description and phylogenomic analysis of two novel actinomycetes isolated from the deep Southern Ocean.</title>
        <authorList>
            <person name="Parra J."/>
        </authorList>
    </citation>
    <scope>NUCLEOTIDE SEQUENCE [LARGE SCALE GENOMIC DNA]</scope>
    <source>
        <strain evidence="3 4">KRD-168</strain>
    </source>
</reference>
<protein>
    <submittedName>
        <fullName evidence="3">DUF2339 domain-containing protein</fullName>
    </submittedName>
</protein>
<comment type="caution">
    <text evidence="3">The sequence shown here is derived from an EMBL/GenBank/DDBJ whole genome shotgun (WGS) entry which is preliminary data.</text>
</comment>
<keyword evidence="4" id="KW-1185">Reference proteome</keyword>
<feature type="transmembrane region" description="Helical" evidence="2">
    <location>
        <begin position="285"/>
        <end position="302"/>
    </location>
</feature>
<feature type="transmembrane region" description="Helical" evidence="2">
    <location>
        <begin position="418"/>
        <end position="435"/>
    </location>
</feature>
<feature type="transmembrane region" description="Helical" evidence="2">
    <location>
        <begin position="210"/>
        <end position="230"/>
    </location>
</feature>
<evidence type="ECO:0000313" key="3">
    <source>
        <dbReference type="EMBL" id="MBW0137580.1"/>
    </source>
</evidence>
<keyword evidence="2" id="KW-1133">Transmembrane helix</keyword>
<feature type="transmembrane region" description="Helical" evidence="2">
    <location>
        <begin position="153"/>
        <end position="173"/>
    </location>
</feature>
<evidence type="ECO:0000256" key="1">
    <source>
        <dbReference type="SAM" id="MobiDB-lite"/>
    </source>
</evidence>
<dbReference type="PANTHER" id="PTHR38434">
    <property type="entry name" value="BLL2549 PROTEIN"/>
    <property type="match status" value="1"/>
</dbReference>
<feature type="transmembrane region" description="Helical" evidence="2">
    <location>
        <begin position="465"/>
        <end position="485"/>
    </location>
</feature>
<sequence length="655" mass="64758">MTSTSDPTAALTAEIARLGHRLDRVEARLQSLGAPDVEGGEITGVLERPVVGASSGPPGTAPPWSAPPWQGPAGQGPAGQGPTGQRPWWAAPPADAGYPGWPAPPHAGAPGQPAPPWAPVPGVPSGWTPPPGPQPFGPTGVPQPRATAGGARLLAWTGAAMTLLGVVLFLALAASRGWGTPPVRVGVGTVLGLVLVGVAVWLHRTEARRAGAMALAGTGFGALYLVVAAANRLLDVPGPLAVLLALVVAGAGLALADRWRSALLAGGIVVGGAWLAPALVEGPLLVALLLALQAVTTVVALRRGVEGRGGEGRGWAWPAVLSAVGPALAASAVAVSEEPLRVVAVIAVTLLGLAGGALSVRRLPEQAVVALVALAPLPMLVLGPVLDGWGGAGVAAAAALLVLTLLAVPGVGTRLRTAIAAVGAIGVLEAVLIGLDGPVATGGLLVVAIALSVVAVAVGNRLPLLVAGGFWLVGTVLALSADAPLTALVDFPADPYVVDGTARPGALVAGAVVSLLVLAASAVITVVAGRLGLVRPDSSTAGIWVPLGVAGLYGTAGLIISPALLVAPDRTAFTVGHAIVTVSWTVVALVLLARGLRRPALRVTGLVLVAGAVAKLVLFDLVVLDGLVQVGAFLGAGLVLLTAGTRYARMVAEAQ</sequence>
<feature type="transmembrane region" description="Helical" evidence="2">
    <location>
        <begin position="262"/>
        <end position="279"/>
    </location>
</feature>
<feature type="transmembrane region" description="Helical" evidence="2">
    <location>
        <begin position="340"/>
        <end position="360"/>
    </location>
</feature>
<feature type="transmembrane region" description="Helical" evidence="2">
    <location>
        <begin position="541"/>
        <end position="565"/>
    </location>
</feature>
<gene>
    <name evidence="3" type="ORF">I4I81_25445</name>
</gene>
<feature type="compositionally biased region" description="Pro residues" evidence="1">
    <location>
        <begin position="101"/>
        <end position="136"/>
    </location>
</feature>
<feature type="transmembrane region" description="Helical" evidence="2">
    <location>
        <begin position="441"/>
        <end position="458"/>
    </location>
</feature>